<dbReference type="AlphaFoldDB" id="A0A813JE48"/>
<comment type="caution">
    <text evidence="1">The sequence shown here is derived from an EMBL/GenBank/DDBJ whole genome shotgun (WGS) entry which is preliminary data.</text>
</comment>
<protein>
    <recommendedName>
        <fullName evidence="3">N-acetylglucosaminyldiphosphodolichol N-acetylglucosaminyltransferase</fullName>
    </recommendedName>
</protein>
<evidence type="ECO:0008006" key="3">
    <source>
        <dbReference type="Google" id="ProtNLM"/>
    </source>
</evidence>
<sequence length="101" mass="10914">MDCFIIHGGLGTTVEALRTHKPVAVTGLLLMDQRFWGGVCALKGVGPNPVHIDEFPTVYQSEYVEKAQLLTWGDEESDGVSVNVQAFATLLDEGVLPVEVS</sequence>
<organism evidence="1 2">
    <name type="scientific">Polarella glacialis</name>
    <name type="common">Dinoflagellate</name>
    <dbReference type="NCBI Taxonomy" id="89957"/>
    <lineage>
        <taxon>Eukaryota</taxon>
        <taxon>Sar</taxon>
        <taxon>Alveolata</taxon>
        <taxon>Dinophyceae</taxon>
        <taxon>Suessiales</taxon>
        <taxon>Suessiaceae</taxon>
        <taxon>Polarella</taxon>
    </lineage>
</organism>
<dbReference type="SUPFAM" id="SSF53756">
    <property type="entry name" value="UDP-Glycosyltransferase/glycogen phosphorylase"/>
    <property type="match status" value="1"/>
</dbReference>
<accession>A0A813JE48</accession>
<dbReference type="Proteomes" id="UP000626109">
    <property type="component" value="Unassembled WGS sequence"/>
</dbReference>
<name>A0A813JE48_POLGL</name>
<evidence type="ECO:0000313" key="2">
    <source>
        <dbReference type="Proteomes" id="UP000626109"/>
    </source>
</evidence>
<dbReference type="Gene3D" id="3.40.50.2000">
    <property type="entry name" value="Glycogen Phosphorylase B"/>
    <property type="match status" value="1"/>
</dbReference>
<proteinExistence type="predicted"/>
<gene>
    <name evidence="1" type="ORF">PGLA2088_LOCUS21571</name>
</gene>
<dbReference type="EMBL" id="CAJNNW010025805">
    <property type="protein sequence ID" value="CAE8679823.1"/>
    <property type="molecule type" value="Genomic_DNA"/>
</dbReference>
<evidence type="ECO:0000313" key="1">
    <source>
        <dbReference type="EMBL" id="CAE8679823.1"/>
    </source>
</evidence>
<reference evidence="1" key="1">
    <citation type="submission" date="2021-02" db="EMBL/GenBank/DDBJ databases">
        <authorList>
            <person name="Dougan E. K."/>
            <person name="Rhodes N."/>
            <person name="Thang M."/>
            <person name="Chan C."/>
        </authorList>
    </citation>
    <scope>NUCLEOTIDE SEQUENCE</scope>
</reference>